<evidence type="ECO:0000256" key="1">
    <source>
        <dbReference type="SAM" id="Phobius"/>
    </source>
</evidence>
<organism evidence="2 3">
    <name type="scientific">Paenibacillus septentrionalis</name>
    <dbReference type="NCBI Taxonomy" id="429342"/>
    <lineage>
        <taxon>Bacteria</taxon>
        <taxon>Bacillati</taxon>
        <taxon>Bacillota</taxon>
        <taxon>Bacilli</taxon>
        <taxon>Bacillales</taxon>
        <taxon>Paenibacillaceae</taxon>
        <taxon>Paenibacillus</taxon>
    </lineage>
</organism>
<proteinExistence type="predicted"/>
<sequence>MGKNINKILGIILIVMSGIIYTMENITEKISSALVATGYAITGIGVDRTGNNIGLFENFFVWLFLLVGFILLASGFSKERK</sequence>
<keyword evidence="1" id="KW-0812">Transmembrane</keyword>
<reference evidence="3" key="1">
    <citation type="journal article" date="2019" name="Int. J. Syst. Evol. Microbiol.">
        <title>The Global Catalogue of Microorganisms (GCM) 10K type strain sequencing project: providing services to taxonomists for standard genome sequencing and annotation.</title>
        <authorList>
            <consortium name="The Broad Institute Genomics Platform"/>
            <consortium name="The Broad Institute Genome Sequencing Center for Infectious Disease"/>
            <person name="Wu L."/>
            <person name="Ma J."/>
        </authorList>
    </citation>
    <scope>NUCLEOTIDE SEQUENCE [LARGE SCALE GENOMIC DNA]</scope>
    <source>
        <strain evidence="3">PCU 280</strain>
    </source>
</reference>
<keyword evidence="3" id="KW-1185">Reference proteome</keyword>
<dbReference type="Proteomes" id="UP001596233">
    <property type="component" value="Unassembled WGS sequence"/>
</dbReference>
<feature type="transmembrane region" description="Helical" evidence="1">
    <location>
        <begin position="59"/>
        <end position="76"/>
    </location>
</feature>
<evidence type="ECO:0000313" key="2">
    <source>
        <dbReference type="EMBL" id="MFC6333078.1"/>
    </source>
</evidence>
<dbReference type="RefSeq" id="WP_379234160.1">
    <property type="nucleotide sequence ID" value="NZ_JBHSTE010000003.1"/>
</dbReference>
<name>A0ABW1V533_9BACL</name>
<accession>A0ABW1V533</accession>
<keyword evidence="1" id="KW-1133">Transmembrane helix</keyword>
<feature type="transmembrane region" description="Helical" evidence="1">
    <location>
        <begin position="7"/>
        <end position="23"/>
    </location>
</feature>
<protein>
    <submittedName>
        <fullName evidence="2">Uncharacterized protein</fullName>
    </submittedName>
</protein>
<comment type="caution">
    <text evidence="2">The sequence shown here is derived from an EMBL/GenBank/DDBJ whole genome shotgun (WGS) entry which is preliminary data.</text>
</comment>
<keyword evidence="1" id="KW-0472">Membrane</keyword>
<gene>
    <name evidence="2" type="ORF">ACFP56_10620</name>
</gene>
<dbReference type="EMBL" id="JBHSTE010000003">
    <property type="protein sequence ID" value="MFC6333078.1"/>
    <property type="molecule type" value="Genomic_DNA"/>
</dbReference>
<evidence type="ECO:0000313" key="3">
    <source>
        <dbReference type="Proteomes" id="UP001596233"/>
    </source>
</evidence>